<feature type="transmembrane region" description="Helical" evidence="6">
    <location>
        <begin position="34"/>
        <end position="56"/>
    </location>
</feature>
<feature type="region of interest" description="Disordered" evidence="5">
    <location>
        <begin position="296"/>
        <end position="320"/>
    </location>
</feature>
<dbReference type="PANTHER" id="PTHR37994:SF3">
    <property type="entry name" value="ER TRANSPORTER 6TM N-TERMINAL DOMAIN-CONTAINING PROTEIN"/>
    <property type="match status" value="1"/>
</dbReference>
<feature type="transmembrane region" description="Helical" evidence="6">
    <location>
        <begin position="6"/>
        <end position="27"/>
    </location>
</feature>
<evidence type="ECO:0000256" key="2">
    <source>
        <dbReference type="ARBA" id="ARBA00022692"/>
    </source>
</evidence>
<dbReference type="Pfam" id="PF10334">
    <property type="entry name" value="BRE4"/>
    <property type="match status" value="1"/>
</dbReference>
<evidence type="ECO:0000313" key="10">
    <source>
        <dbReference type="EMBL" id="KOS23185.1"/>
    </source>
</evidence>
<dbReference type="Proteomes" id="UP000053831">
    <property type="component" value="Unassembled WGS sequence"/>
</dbReference>
<feature type="domain" description="Putative ER transporter 6TM N-terminal" evidence="8">
    <location>
        <begin position="2"/>
        <end position="422"/>
    </location>
</feature>
<protein>
    <recommendedName>
        <fullName evidence="12">Protein BRE4</fullName>
    </recommendedName>
</protein>
<keyword evidence="11" id="KW-1185">Reference proteome</keyword>
<dbReference type="STRING" id="150374.A0A0M9VXG1"/>
<sequence>MLLIFIRPALENIGIATFFAAIVLVMVPPAGILLLYLMVTVTLMLGMCLAWAWGLLVMKVALAARPASETAAKLQALAQAAVARAQQTGGSPSDEALVLIHDGFMLDARVTVVFFVMCLAFIYALARLRCASPKLILLQIIGTIVIDLFLLIGPTLPSFNATLAEALVKPGAIGIGLGAACSLLIFPQSASYVVLRQMEHLVGMGGQVFEATRRSFARERLELASLQGTRLRIIGIFKAMEPSLGFLPVDISRGRWSATDVSTLQARVRQLMLACLFLLDFQIAGTLARERAPQQTALAFPEKHSESAEETSDDKRHGLKPLETVESKHVMSAFKTSEQYVMSSDNLRILQENTSDLLRTCSLAAKLAATCIHGVNASRWSFRDPQQTLDKIAEEIQEILENLRSSRKSCSIDTTEAILKGHAHLFDANGEFRVSEGLGAFSLSGMVWSVAVEEHMFSTVKALERLLEDLLQLLHTRRESRLWIPSRLQQAVDWFTDGEVSVRSAGGVGNADPDVLEEAYRRLRQSQGASAGGTRKTGLGRTISSWYAWLINPAGMYALRQVIVTLATSIPAVLPHTAGFFYREKGMWAVITAQTSLLFYMADFTYSLVSRLLGTIIGGLLGLVAWYMGSGHGDGNPYGMATSSGLMAVIVVWLRVFLPPSTTSATIIGGATFALIIGFSWDQHHMQQDGLPGQGFEAFWKRVVTVILGFIATVIVQLFPRTPSANSHVRKSLANAIQTLSDHYALILSHWSREEDQNPLEKAAQKLSLEVAEALFSLTGSIQIMRFELSSSPFDQESLREAHRLCQNLNQAIGRLLFLSATLPRGLQDRMARTLGLMDEGAIGSIMAVLTITEQSLRTCSPLPERMPTPLVRTCFEAWYTKNGQQLELSMDLVRDENYRRYCIAVSSYLRFLATLDDLVELLKKTLGESHLVYLGNQA</sequence>
<dbReference type="OrthoDB" id="2274698at2759"/>
<keyword evidence="4 6" id="KW-0472">Membrane</keyword>
<feature type="transmembrane region" description="Helical" evidence="6">
    <location>
        <begin position="608"/>
        <end position="628"/>
    </location>
</feature>
<dbReference type="AlphaFoldDB" id="A0A0M9VXG1"/>
<dbReference type="GO" id="GO:0016020">
    <property type="term" value="C:membrane"/>
    <property type="evidence" value="ECO:0007669"/>
    <property type="project" value="UniProtKB-SubCell"/>
</dbReference>
<gene>
    <name evidence="10" type="ORF">ESCO_003352</name>
</gene>
<evidence type="ECO:0008006" key="12">
    <source>
        <dbReference type="Google" id="ProtNLM"/>
    </source>
</evidence>
<comment type="caution">
    <text evidence="10">The sequence shown here is derived from an EMBL/GenBank/DDBJ whole genome shotgun (WGS) entry which is preliminary data.</text>
</comment>
<evidence type="ECO:0000256" key="1">
    <source>
        <dbReference type="ARBA" id="ARBA00004141"/>
    </source>
</evidence>
<feature type="transmembrane region" description="Helical" evidence="6">
    <location>
        <begin position="640"/>
        <end position="658"/>
    </location>
</feature>
<reference evidence="10 11" key="1">
    <citation type="submission" date="2015-07" db="EMBL/GenBank/DDBJ databases">
        <title>The genome of the fungus Escovopsis weberi, a specialized disease agent of ant agriculture.</title>
        <authorList>
            <person name="de Man T.J."/>
            <person name="Stajich J.E."/>
            <person name="Kubicek C.P."/>
            <person name="Chenthamara K."/>
            <person name="Atanasova L."/>
            <person name="Druzhinina I.S."/>
            <person name="Birnbaum S."/>
            <person name="Barribeau S.M."/>
            <person name="Teiling C."/>
            <person name="Suen G."/>
            <person name="Currie C."/>
            <person name="Gerardo N.M."/>
        </authorList>
    </citation>
    <scope>NUCLEOTIDE SEQUENCE [LARGE SCALE GENOMIC DNA]</scope>
</reference>
<feature type="domain" description="Integral membrane bound transporter" evidence="9">
    <location>
        <begin position="570"/>
        <end position="716"/>
    </location>
</feature>
<feature type="domain" description="DUF2421" evidence="7">
    <location>
        <begin position="720"/>
        <end position="931"/>
    </location>
</feature>
<evidence type="ECO:0000256" key="4">
    <source>
        <dbReference type="ARBA" id="ARBA00023136"/>
    </source>
</evidence>
<evidence type="ECO:0000256" key="6">
    <source>
        <dbReference type="SAM" id="Phobius"/>
    </source>
</evidence>
<feature type="transmembrane region" description="Helical" evidence="6">
    <location>
        <begin position="664"/>
        <end position="681"/>
    </location>
</feature>
<name>A0A0M9VXG1_ESCWE</name>
<evidence type="ECO:0000256" key="3">
    <source>
        <dbReference type="ARBA" id="ARBA00022989"/>
    </source>
</evidence>
<keyword evidence="2 6" id="KW-0812">Transmembrane</keyword>
<feature type="transmembrane region" description="Helical" evidence="6">
    <location>
        <begin position="108"/>
        <end position="126"/>
    </location>
</feature>
<dbReference type="Pfam" id="PF10337">
    <property type="entry name" value="ArAE_2_N"/>
    <property type="match status" value="1"/>
</dbReference>
<evidence type="ECO:0000259" key="9">
    <source>
        <dbReference type="Pfam" id="PF13515"/>
    </source>
</evidence>
<dbReference type="PANTHER" id="PTHR37994">
    <property type="entry name" value="ARAE_2_N DOMAIN-CONTAINING PROTEIN-RELATED"/>
    <property type="match status" value="1"/>
</dbReference>
<evidence type="ECO:0000259" key="7">
    <source>
        <dbReference type="Pfam" id="PF10334"/>
    </source>
</evidence>
<evidence type="ECO:0000313" key="11">
    <source>
        <dbReference type="Proteomes" id="UP000053831"/>
    </source>
</evidence>
<evidence type="ECO:0000256" key="5">
    <source>
        <dbReference type="SAM" id="MobiDB-lite"/>
    </source>
</evidence>
<proteinExistence type="predicted"/>
<feature type="transmembrane region" description="Helical" evidence="6">
    <location>
        <begin position="702"/>
        <end position="720"/>
    </location>
</feature>
<dbReference type="EMBL" id="LGSR01000002">
    <property type="protein sequence ID" value="KOS23185.1"/>
    <property type="molecule type" value="Genomic_DNA"/>
</dbReference>
<dbReference type="InterPro" id="IPR018820">
    <property type="entry name" value="BRE4-related_DUF2421"/>
</dbReference>
<evidence type="ECO:0000259" key="8">
    <source>
        <dbReference type="Pfam" id="PF10337"/>
    </source>
</evidence>
<comment type="subcellular location">
    <subcellularLocation>
        <location evidence="1">Membrane</location>
        <topology evidence="1">Multi-pass membrane protein</topology>
    </subcellularLocation>
</comment>
<feature type="transmembrane region" description="Helical" evidence="6">
    <location>
        <begin position="135"/>
        <end position="152"/>
    </location>
</feature>
<keyword evidence="3 6" id="KW-1133">Transmembrane helix</keyword>
<organism evidence="10 11">
    <name type="scientific">Escovopsis weberi</name>
    <dbReference type="NCBI Taxonomy" id="150374"/>
    <lineage>
        <taxon>Eukaryota</taxon>
        <taxon>Fungi</taxon>
        <taxon>Dikarya</taxon>
        <taxon>Ascomycota</taxon>
        <taxon>Pezizomycotina</taxon>
        <taxon>Sordariomycetes</taxon>
        <taxon>Hypocreomycetidae</taxon>
        <taxon>Hypocreales</taxon>
        <taxon>Hypocreaceae</taxon>
        <taxon>Escovopsis</taxon>
    </lineage>
</organism>
<dbReference type="Pfam" id="PF13515">
    <property type="entry name" value="FUSC_2"/>
    <property type="match status" value="1"/>
</dbReference>
<accession>A0A0M9VXG1</accession>
<dbReference type="InterPro" id="IPR049453">
    <property type="entry name" value="Memb_transporter_dom"/>
</dbReference>
<feature type="transmembrane region" description="Helical" evidence="6">
    <location>
        <begin position="172"/>
        <end position="195"/>
    </location>
</feature>
<dbReference type="InterPro" id="IPR018823">
    <property type="entry name" value="ArAE_2_N"/>
</dbReference>